<reference evidence="8" key="1">
    <citation type="journal article" date="2023" name="G3 (Bethesda)">
        <title>Whole genome assembly and annotation of the endangered Caribbean coral Acropora cervicornis.</title>
        <authorList>
            <person name="Selwyn J.D."/>
            <person name="Vollmer S.V."/>
        </authorList>
    </citation>
    <scope>NUCLEOTIDE SEQUENCE</scope>
    <source>
        <strain evidence="8">K2</strain>
    </source>
</reference>
<dbReference type="Proteomes" id="UP001249851">
    <property type="component" value="Unassembled WGS sequence"/>
</dbReference>
<dbReference type="GO" id="GO:0015171">
    <property type="term" value="F:amino acid transmembrane transporter activity"/>
    <property type="evidence" value="ECO:0007669"/>
    <property type="project" value="TreeGrafter"/>
</dbReference>
<feature type="transmembrane region" description="Helical" evidence="6">
    <location>
        <begin position="31"/>
        <end position="51"/>
    </location>
</feature>
<evidence type="ECO:0000313" key="8">
    <source>
        <dbReference type="EMBL" id="KAK2557304.1"/>
    </source>
</evidence>
<feature type="transmembrane region" description="Helical" evidence="6">
    <location>
        <begin position="499"/>
        <end position="519"/>
    </location>
</feature>
<evidence type="ECO:0000256" key="5">
    <source>
        <dbReference type="ARBA" id="ARBA00023136"/>
    </source>
</evidence>
<feature type="transmembrane region" description="Helical" evidence="6">
    <location>
        <begin position="163"/>
        <end position="180"/>
    </location>
</feature>
<dbReference type="PANTHER" id="PTHR43243">
    <property type="entry name" value="INNER MEMBRANE TRANSPORTER YGJI-RELATED"/>
    <property type="match status" value="1"/>
</dbReference>
<feature type="transmembrane region" description="Helical" evidence="6">
    <location>
        <begin position="558"/>
        <end position="576"/>
    </location>
</feature>
<evidence type="ECO:0000256" key="3">
    <source>
        <dbReference type="ARBA" id="ARBA00022692"/>
    </source>
</evidence>
<accession>A0AAD9Q9W1</accession>
<comment type="caution">
    <text evidence="8">The sequence shown here is derived from an EMBL/GenBank/DDBJ whole genome shotgun (WGS) entry which is preliminary data.</text>
</comment>
<dbReference type="Pfam" id="PF13520">
    <property type="entry name" value="AA_permease_2"/>
    <property type="match status" value="1"/>
</dbReference>
<dbReference type="PIRSF" id="PIRSF006060">
    <property type="entry name" value="AA_transporter"/>
    <property type="match status" value="1"/>
</dbReference>
<evidence type="ECO:0000256" key="4">
    <source>
        <dbReference type="ARBA" id="ARBA00022989"/>
    </source>
</evidence>
<keyword evidence="9" id="KW-1185">Reference proteome</keyword>
<keyword evidence="5 6" id="KW-0472">Membrane</keyword>
<evidence type="ECO:0000256" key="6">
    <source>
        <dbReference type="SAM" id="Phobius"/>
    </source>
</evidence>
<dbReference type="EMBL" id="JARQWQ010000050">
    <property type="protein sequence ID" value="KAK2557304.1"/>
    <property type="molecule type" value="Genomic_DNA"/>
</dbReference>
<evidence type="ECO:0000256" key="2">
    <source>
        <dbReference type="ARBA" id="ARBA00022448"/>
    </source>
</evidence>
<dbReference type="Pfam" id="PF13906">
    <property type="entry name" value="AA_permease_C"/>
    <property type="match status" value="1"/>
</dbReference>
<feature type="transmembrane region" description="Helical" evidence="6">
    <location>
        <begin position="94"/>
        <end position="115"/>
    </location>
</feature>
<feature type="transmembrane region" description="Helical" evidence="6">
    <location>
        <begin position="383"/>
        <end position="401"/>
    </location>
</feature>
<feature type="transmembrane region" description="Helical" evidence="6">
    <location>
        <begin position="226"/>
        <end position="247"/>
    </location>
</feature>
<dbReference type="InterPro" id="IPR002293">
    <property type="entry name" value="AA/rel_permease1"/>
</dbReference>
<keyword evidence="4 6" id="KW-1133">Transmembrane helix</keyword>
<feature type="transmembrane region" description="Helical" evidence="6">
    <location>
        <begin position="531"/>
        <end position="552"/>
    </location>
</feature>
<protein>
    <submittedName>
        <fullName evidence="8">Cationic amino acid transporter 2</fullName>
    </submittedName>
</protein>
<reference evidence="8" key="2">
    <citation type="journal article" date="2023" name="Science">
        <title>Genomic signatures of disease resistance in endangered staghorn corals.</title>
        <authorList>
            <person name="Vollmer S.V."/>
            <person name="Selwyn J.D."/>
            <person name="Despard B.A."/>
            <person name="Roesel C.L."/>
        </authorList>
    </citation>
    <scope>NUCLEOTIDE SEQUENCE</scope>
    <source>
        <strain evidence="8">K2</strain>
    </source>
</reference>
<keyword evidence="3 6" id="KW-0812">Transmembrane</keyword>
<evidence type="ECO:0000313" key="9">
    <source>
        <dbReference type="Proteomes" id="UP001249851"/>
    </source>
</evidence>
<proteinExistence type="predicted"/>
<name>A0AAD9Q9W1_ACRCE</name>
<evidence type="ECO:0000259" key="7">
    <source>
        <dbReference type="Pfam" id="PF13906"/>
    </source>
</evidence>
<sequence length="615" mass="67624">MANHRLCINFTRKKQVDDWLSDSPLRRCLTLFDLTSLGTGAILGAGLYVAVGELSRGVAGPAIILSFLLASVTALLCVFFYTEMSCRIPKAGSAYFYTYVELGEIWAFIVGWTILLEYIIASASLARACSGCIDLLFQGKISYFFMHDIATWNHQGVASFPDFLAAAIVLAVIALVCYGARNASNVQKIGTIASFLFLCYVVIYGLCFTDFHNWSRNIAPSGVKSVLGGAANAFFAFAGFDIITSAAQEAVDPERNIPLSLILTITICTISLLGVAAVLTLVVPYEQLASFVSLAKTFSKVGNFPAAEYIIACGGICATLSALVSLVFSPSRILYTMSFDGLLFTWFSQVTDKTHSPARATLAAGISSAILALIFEIKQLVELLSIGILLAYAMVALCVLVSRYKPGVQNDEDQVQGESERKVRTRKWLESFSENLKTSEDRSQVVKKTYQTMTDGQRNADEKGPNYKFKISLSSLLLGIIGLAFVLSYAFRYLSHPEWWAIFLVCLFAGTIVASLIALQLQPQNSDTFSFMVPGVPFIPALSIFIDVLLIANLHWMTFARFGMWMAIGLVIYILYGYQHSTEAMRPTDLQEGEFVFHDVPDYQTTGKKPQMHET</sequence>
<evidence type="ECO:0000256" key="1">
    <source>
        <dbReference type="ARBA" id="ARBA00004141"/>
    </source>
</evidence>
<gene>
    <name evidence="8" type="ORF">P5673_020402</name>
</gene>
<dbReference type="Gene3D" id="1.20.1740.10">
    <property type="entry name" value="Amino acid/polyamine transporter I"/>
    <property type="match status" value="2"/>
</dbReference>
<keyword evidence="2" id="KW-0813">Transport</keyword>
<feature type="transmembrane region" description="Helical" evidence="6">
    <location>
        <begin position="360"/>
        <end position="377"/>
    </location>
</feature>
<feature type="transmembrane region" description="Helical" evidence="6">
    <location>
        <begin position="309"/>
        <end position="328"/>
    </location>
</feature>
<feature type="transmembrane region" description="Helical" evidence="6">
    <location>
        <begin position="63"/>
        <end position="82"/>
    </location>
</feature>
<organism evidence="8 9">
    <name type="scientific">Acropora cervicornis</name>
    <name type="common">Staghorn coral</name>
    <dbReference type="NCBI Taxonomy" id="6130"/>
    <lineage>
        <taxon>Eukaryota</taxon>
        <taxon>Metazoa</taxon>
        <taxon>Cnidaria</taxon>
        <taxon>Anthozoa</taxon>
        <taxon>Hexacorallia</taxon>
        <taxon>Scleractinia</taxon>
        <taxon>Astrocoeniina</taxon>
        <taxon>Acroporidae</taxon>
        <taxon>Acropora</taxon>
    </lineage>
</organism>
<dbReference type="GO" id="GO:0005886">
    <property type="term" value="C:plasma membrane"/>
    <property type="evidence" value="ECO:0007669"/>
    <property type="project" value="TreeGrafter"/>
</dbReference>
<comment type="subcellular location">
    <subcellularLocation>
        <location evidence="1">Membrane</location>
        <topology evidence="1">Multi-pass membrane protein</topology>
    </subcellularLocation>
</comment>
<dbReference type="AlphaFoldDB" id="A0AAD9Q9W1"/>
<feature type="transmembrane region" description="Helical" evidence="6">
    <location>
        <begin position="259"/>
        <end position="283"/>
    </location>
</feature>
<dbReference type="InterPro" id="IPR029485">
    <property type="entry name" value="CAT_C"/>
</dbReference>
<feature type="transmembrane region" description="Helical" evidence="6">
    <location>
        <begin position="473"/>
        <end position="493"/>
    </location>
</feature>
<dbReference type="PANTHER" id="PTHR43243:SF4">
    <property type="entry name" value="CATIONIC AMINO ACID TRANSPORTER 4"/>
    <property type="match status" value="1"/>
</dbReference>
<feature type="domain" description="Cationic amino acid transporter C-terminal" evidence="7">
    <location>
        <begin position="531"/>
        <end position="581"/>
    </location>
</feature>
<feature type="transmembrane region" description="Helical" evidence="6">
    <location>
        <begin position="192"/>
        <end position="214"/>
    </location>
</feature>